<name>A0A367KVM9_RHIST</name>
<reference evidence="1 2" key="1">
    <citation type="journal article" date="2018" name="G3 (Bethesda)">
        <title>Phylogenetic and Phylogenomic Definition of Rhizopus Species.</title>
        <authorList>
            <person name="Gryganskyi A.P."/>
            <person name="Golan J."/>
            <person name="Dolatabadi S."/>
            <person name="Mondo S."/>
            <person name="Robb S."/>
            <person name="Idnurm A."/>
            <person name="Muszewska A."/>
            <person name="Steczkiewicz K."/>
            <person name="Masonjones S."/>
            <person name="Liao H.L."/>
            <person name="Gajdeczka M.T."/>
            <person name="Anike F."/>
            <person name="Vuek A."/>
            <person name="Anishchenko I.M."/>
            <person name="Voigt K."/>
            <person name="de Hoog G.S."/>
            <person name="Smith M.E."/>
            <person name="Heitman J."/>
            <person name="Vilgalys R."/>
            <person name="Stajich J.E."/>
        </authorList>
    </citation>
    <scope>NUCLEOTIDE SEQUENCE [LARGE SCALE GENOMIC DNA]</scope>
    <source>
        <strain evidence="1 2">LSU 92-RS-03</strain>
    </source>
</reference>
<keyword evidence="2" id="KW-1185">Reference proteome</keyword>
<evidence type="ECO:0000313" key="1">
    <source>
        <dbReference type="EMBL" id="RCI06256.1"/>
    </source>
</evidence>
<gene>
    <name evidence="1" type="ORF">CU098_010816</name>
</gene>
<protein>
    <submittedName>
        <fullName evidence="1">Uncharacterized protein</fullName>
    </submittedName>
</protein>
<evidence type="ECO:0000313" key="2">
    <source>
        <dbReference type="Proteomes" id="UP000253551"/>
    </source>
</evidence>
<proteinExistence type="predicted"/>
<dbReference type="EMBL" id="PJQM01000194">
    <property type="protein sequence ID" value="RCI06256.1"/>
    <property type="molecule type" value="Genomic_DNA"/>
</dbReference>
<organism evidence="1 2">
    <name type="scientific">Rhizopus stolonifer</name>
    <name type="common">Rhizopus nigricans</name>
    <dbReference type="NCBI Taxonomy" id="4846"/>
    <lineage>
        <taxon>Eukaryota</taxon>
        <taxon>Fungi</taxon>
        <taxon>Fungi incertae sedis</taxon>
        <taxon>Mucoromycota</taxon>
        <taxon>Mucoromycotina</taxon>
        <taxon>Mucoromycetes</taxon>
        <taxon>Mucorales</taxon>
        <taxon>Mucorineae</taxon>
        <taxon>Rhizopodaceae</taxon>
        <taxon>Rhizopus</taxon>
    </lineage>
</organism>
<sequence>MKQIKKLNKKPNRILRNYSNQGILSELLPVVEIESLKSGKLWRKSGEKYASLPPVRLKKKMKVVYSFYQRLYISEAINEEKIDFLLGIGTHRDQQRILTLADQKLLITLFTLDDIIDASKRTPKKE</sequence>
<comment type="caution">
    <text evidence="1">The sequence shown here is derived from an EMBL/GenBank/DDBJ whole genome shotgun (WGS) entry which is preliminary data.</text>
</comment>
<dbReference type="AlphaFoldDB" id="A0A367KVM9"/>
<accession>A0A367KVM9</accession>
<dbReference type="Proteomes" id="UP000253551">
    <property type="component" value="Unassembled WGS sequence"/>
</dbReference>